<reference evidence="1" key="1">
    <citation type="journal article" date="2023" name="Genome Biol. Evol.">
        <title>Long-read-based Genome Assembly of Drosophila gunungcola Reveals Fewer Chemosensory Genes in Flower-breeding Species.</title>
        <authorList>
            <person name="Negi A."/>
            <person name="Liao B.Y."/>
            <person name="Yeh S.D."/>
        </authorList>
    </citation>
    <scope>NUCLEOTIDE SEQUENCE</scope>
    <source>
        <strain evidence="1">Sukarami</strain>
    </source>
</reference>
<proteinExistence type="predicted"/>
<dbReference type="EMBL" id="JAMKOV010000002">
    <property type="protein sequence ID" value="KAI8042296.1"/>
    <property type="molecule type" value="Genomic_DNA"/>
</dbReference>
<sequence length="53" mass="6309">MEFIRLFYKGSIILELFHLCDRLSAPRSSAQWAAFKYLVTKIVNFFYAQKFSL</sequence>
<evidence type="ECO:0000313" key="2">
    <source>
        <dbReference type="Proteomes" id="UP001059596"/>
    </source>
</evidence>
<dbReference type="Proteomes" id="UP001059596">
    <property type="component" value="Unassembled WGS sequence"/>
</dbReference>
<keyword evidence="2" id="KW-1185">Reference proteome</keyword>
<comment type="caution">
    <text evidence="1">The sequence shown here is derived from an EMBL/GenBank/DDBJ whole genome shotgun (WGS) entry which is preliminary data.</text>
</comment>
<evidence type="ECO:0000313" key="1">
    <source>
        <dbReference type="EMBL" id="KAI8042296.1"/>
    </source>
</evidence>
<accession>A0A9P9YSJ0</accession>
<gene>
    <name evidence="1" type="ORF">M5D96_003598</name>
</gene>
<protein>
    <submittedName>
        <fullName evidence="1">Uncharacterized protein</fullName>
    </submittedName>
</protein>
<organism evidence="1 2">
    <name type="scientific">Drosophila gunungcola</name>
    <name type="common">fruit fly</name>
    <dbReference type="NCBI Taxonomy" id="103775"/>
    <lineage>
        <taxon>Eukaryota</taxon>
        <taxon>Metazoa</taxon>
        <taxon>Ecdysozoa</taxon>
        <taxon>Arthropoda</taxon>
        <taxon>Hexapoda</taxon>
        <taxon>Insecta</taxon>
        <taxon>Pterygota</taxon>
        <taxon>Neoptera</taxon>
        <taxon>Endopterygota</taxon>
        <taxon>Diptera</taxon>
        <taxon>Brachycera</taxon>
        <taxon>Muscomorpha</taxon>
        <taxon>Ephydroidea</taxon>
        <taxon>Drosophilidae</taxon>
        <taxon>Drosophila</taxon>
        <taxon>Sophophora</taxon>
    </lineage>
</organism>
<dbReference type="AlphaFoldDB" id="A0A9P9YSJ0"/>
<name>A0A9P9YSJ0_9MUSC</name>